<dbReference type="GO" id="GO:0006412">
    <property type="term" value="P:translation"/>
    <property type="evidence" value="ECO:0007669"/>
    <property type="project" value="InterPro"/>
</dbReference>
<keyword evidence="3" id="KW-0687">Ribonucleoprotein</keyword>
<dbReference type="Gene3D" id="4.10.910.10">
    <property type="entry name" value="30s ribosomal protein s13, domain 2"/>
    <property type="match status" value="1"/>
</dbReference>
<evidence type="ECO:0000313" key="5">
    <source>
        <dbReference type="EMBL" id="EQD44714.1"/>
    </source>
</evidence>
<dbReference type="Gene3D" id="1.10.8.50">
    <property type="match status" value="1"/>
</dbReference>
<comment type="similarity">
    <text evidence="1">Belongs to the universal ribosomal protein uS13 family.</text>
</comment>
<dbReference type="NCBIfam" id="NF003140">
    <property type="entry name" value="PRK04053.1"/>
    <property type="match status" value="1"/>
</dbReference>
<reference evidence="5" key="1">
    <citation type="submission" date="2013-08" db="EMBL/GenBank/DDBJ databases">
        <authorList>
            <person name="Mendez C."/>
            <person name="Richter M."/>
            <person name="Ferrer M."/>
            <person name="Sanchez J."/>
        </authorList>
    </citation>
    <scope>NUCLEOTIDE SEQUENCE</scope>
</reference>
<dbReference type="PANTHER" id="PTHR10871">
    <property type="entry name" value="30S RIBOSOMAL PROTEIN S13/40S RIBOSOMAL PROTEIN S18"/>
    <property type="match status" value="1"/>
</dbReference>
<dbReference type="GO" id="GO:0015935">
    <property type="term" value="C:small ribosomal subunit"/>
    <property type="evidence" value="ECO:0007669"/>
    <property type="project" value="TreeGrafter"/>
</dbReference>
<evidence type="ECO:0000256" key="2">
    <source>
        <dbReference type="ARBA" id="ARBA00022980"/>
    </source>
</evidence>
<dbReference type="InterPro" id="IPR010979">
    <property type="entry name" value="Ribosomal_uS13-like_H2TH"/>
</dbReference>
<organism evidence="5">
    <name type="scientific">mine drainage metagenome</name>
    <dbReference type="NCBI Taxonomy" id="410659"/>
    <lineage>
        <taxon>unclassified sequences</taxon>
        <taxon>metagenomes</taxon>
        <taxon>ecological metagenomes</taxon>
    </lineage>
</organism>
<name>T1AVF8_9ZZZZ</name>
<reference evidence="5" key="2">
    <citation type="journal article" date="2014" name="ISME J.">
        <title>Microbial stratification in low pH oxic and suboxic macroscopic growths along an acid mine drainage.</title>
        <authorList>
            <person name="Mendez-Garcia C."/>
            <person name="Mesa V."/>
            <person name="Sprenger R.R."/>
            <person name="Richter M."/>
            <person name="Diez M.S."/>
            <person name="Solano J."/>
            <person name="Bargiela R."/>
            <person name="Golyshina O.V."/>
            <person name="Manteca A."/>
            <person name="Ramos J.L."/>
            <person name="Gallego J.R."/>
            <person name="Llorente I."/>
            <person name="Martins Dos Santos V.A."/>
            <person name="Jensen O.N."/>
            <person name="Pelaez A.I."/>
            <person name="Sanchez J."/>
            <person name="Ferrer M."/>
        </authorList>
    </citation>
    <scope>NUCLEOTIDE SEQUENCE</scope>
</reference>
<feature type="region of interest" description="Disordered" evidence="4">
    <location>
        <begin position="137"/>
        <end position="175"/>
    </location>
</feature>
<dbReference type="InterPro" id="IPR001892">
    <property type="entry name" value="Ribosomal_uS13"/>
</dbReference>
<gene>
    <name evidence="5" type="ORF">B2A_09509</name>
</gene>
<dbReference type="PROSITE" id="PS50159">
    <property type="entry name" value="RIBOSOMAL_S13_2"/>
    <property type="match status" value="1"/>
</dbReference>
<dbReference type="GO" id="GO:0005829">
    <property type="term" value="C:cytosol"/>
    <property type="evidence" value="ECO:0007669"/>
    <property type="project" value="TreeGrafter"/>
</dbReference>
<dbReference type="AlphaFoldDB" id="T1AVF8"/>
<dbReference type="PIRSF" id="PIRSF002134">
    <property type="entry name" value="Ribosomal_S13"/>
    <property type="match status" value="1"/>
</dbReference>
<protein>
    <submittedName>
        <fullName evidence="5">Ribosomal protein S13</fullName>
    </submittedName>
</protein>
<dbReference type="InterPro" id="IPR027437">
    <property type="entry name" value="Rbsml_uS13_C"/>
</dbReference>
<dbReference type="GO" id="GO:0003735">
    <property type="term" value="F:structural constituent of ribosome"/>
    <property type="evidence" value="ECO:0007669"/>
    <property type="project" value="InterPro"/>
</dbReference>
<evidence type="ECO:0000256" key="3">
    <source>
        <dbReference type="ARBA" id="ARBA00023274"/>
    </source>
</evidence>
<dbReference type="Pfam" id="PF00416">
    <property type="entry name" value="Ribosomal_S13"/>
    <property type="match status" value="1"/>
</dbReference>
<evidence type="ECO:0000256" key="4">
    <source>
        <dbReference type="SAM" id="MobiDB-lite"/>
    </source>
</evidence>
<sequence>MAENKQQNKEDRKAQSIIRIAGRDIDGSLPISRALFKIKGIGQNMANAITYSIGKKLNIPANIQLGSLSDKQIESIEEVIKKPAEYSVPKYMLNKRKDFETGADMHYVGNDLTFSIRQDVNREVNLRTWKGYRHQYGQKVRGQHTRSTGRTGATMGVVKKSAMKPQAGAGQKPSK</sequence>
<keyword evidence="2 5" id="KW-0689">Ribosomal protein</keyword>
<evidence type="ECO:0000256" key="1">
    <source>
        <dbReference type="ARBA" id="ARBA00008080"/>
    </source>
</evidence>
<dbReference type="HAMAP" id="MF_01315">
    <property type="entry name" value="Ribosomal_uS13"/>
    <property type="match status" value="1"/>
</dbReference>
<accession>T1AVF8</accession>
<dbReference type="SUPFAM" id="SSF46946">
    <property type="entry name" value="S13-like H2TH domain"/>
    <property type="match status" value="1"/>
</dbReference>
<proteinExistence type="inferred from homology"/>
<comment type="caution">
    <text evidence="5">The sequence shown here is derived from an EMBL/GenBank/DDBJ whole genome shotgun (WGS) entry which is preliminary data.</text>
</comment>
<dbReference type="EMBL" id="AUZZ01006861">
    <property type="protein sequence ID" value="EQD44714.1"/>
    <property type="molecule type" value="Genomic_DNA"/>
</dbReference>
<dbReference type="PANTHER" id="PTHR10871:SF3">
    <property type="entry name" value="SMALL RIBOSOMAL SUBUNIT PROTEIN US13"/>
    <property type="match status" value="1"/>
</dbReference>
<dbReference type="GO" id="GO:0003723">
    <property type="term" value="F:RNA binding"/>
    <property type="evidence" value="ECO:0007669"/>
    <property type="project" value="InterPro"/>
</dbReference>
<dbReference type="InterPro" id="IPR018269">
    <property type="entry name" value="Ribosomal_uS13_CS"/>
</dbReference>
<dbReference type="PROSITE" id="PS00646">
    <property type="entry name" value="RIBOSOMAL_S13_1"/>
    <property type="match status" value="1"/>
</dbReference>